<evidence type="ECO:0000313" key="2">
    <source>
        <dbReference type="Proteomes" id="UP000827976"/>
    </source>
</evidence>
<reference evidence="2" key="1">
    <citation type="journal article" date="2022" name="Nat. Commun.">
        <title>Chromosome evolution and the genetic basis of agronomically important traits in greater yam.</title>
        <authorList>
            <person name="Bredeson J.V."/>
            <person name="Lyons J.B."/>
            <person name="Oniyinde I.O."/>
            <person name="Okereke N.R."/>
            <person name="Kolade O."/>
            <person name="Nnabue I."/>
            <person name="Nwadili C.O."/>
            <person name="Hribova E."/>
            <person name="Parker M."/>
            <person name="Nwogha J."/>
            <person name="Shu S."/>
            <person name="Carlson J."/>
            <person name="Kariba R."/>
            <person name="Muthemba S."/>
            <person name="Knop K."/>
            <person name="Barton G.J."/>
            <person name="Sherwood A.V."/>
            <person name="Lopez-Montes A."/>
            <person name="Asiedu R."/>
            <person name="Jamnadass R."/>
            <person name="Muchugi A."/>
            <person name="Goodstein D."/>
            <person name="Egesi C.N."/>
            <person name="Featherston J."/>
            <person name="Asfaw A."/>
            <person name="Simpson G.G."/>
            <person name="Dolezel J."/>
            <person name="Hendre P.S."/>
            <person name="Van Deynze A."/>
            <person name="Kumar P.L."/>
            <person name="Obidiegwu J.E."/>
            <person name="Bhattacharjee R."/>
            <person name="Rokhsar D.S."/>
        </authorList>
    </citation>
    <scope>NUCLEOTIDE SEQUENCE [LARGE SCALE GENOMIC DNA]</scope>
    <source>
        <strain evidence="2">cv. TDa95/00328</strain>
    </source>
</reference>
<comment type="caution">
    <text evidence="1">The sequence shown here is derived from an EMBL/GenBank/DDBJ whole genome shotgun (WGS) entry which is preliminary data.</text>
</comment>
<accession>A0ACB7UMA6</accession>
<sequence length="327" mass="36067">MSTPPSPPPPPPPHVIEDCLSFRLFSDGSIIRDPDPIFPPSIHDDSSVVEWTDLPFGPPHHLLHLRLYRPKTLISSKLPVLFYFHGGGFCLGTRTWTNFHDCALRLSSSLSAIIVSPDYRLAPEHRLPAAIDDAISALDWLDPSDPPHPWLSSQSADLSRVFISGESAGANLVHHLALHCARSDPGRTRFKGFILLMPFFSGVDRTGSEAACPSDGFLTLERADQFWRLALPHGATRDDPMGNPFGPGGPELGSVELGPMMVVVGEKDMLRDRGVEYGEKLKEMGKKKVEVVELKGKEHGFFAMNSWSDDAGDLVRLIARFMEDNQS</sequence>
<gene>
    <name evidence="1" type="ORF">IHE45_15G076800</name>
</gene>
<evidence type="ECO:0000313" key="1">
    <source>
        <dbReference type="EMBL" id="KAH7661632.1"/>
    </source>
</evidence>
<keyword evidence="1" id="KW-0378">Hydrolase</keyword>
<dbReference type="EMBL" id="CM037025">
    <property type="protein sequence ID" value="KAH7661632.1"/>
    <property type="molecule type" value="Genomic_DNA"/>
</dbReference>
<dbReference type="EC" id="3.1.1.1" evidence="1"/>
<name>A0ACB7UMA6_DIOAL</name>
<keyword evidence="2" id="KW-1185">Reference proteome</keyword>
<proteinExistence type="predicted"/>
<organism evidence="1 2">
    <name type="scientific">Dioscorea alata</name>
    <name type="common">Purple yam</name>
    <dbReference type="NCBI Taxonomy" id="55571"/>
    <lineage>
        <taxon>Eukaryota</taxon>
        <taxon>Viridiplantae</taxon>
        <taxon>Streptophyta</taxon>
        <taxon>Embryophyta</taxon>
        <taxon>Tracheophyta</taxon>
        <taxon>Spermatophyta</taxon>
        <taxon>Magnoliopsida</taxon>
        <taxon>Liliopsida</taxon>
        <taxon>Dioscoreales</taxon>
        <taxon>Dioscoreaceae</taxon>
        <taxon>Dioscorea</taxon>
    </lineage>
</organism>
<dbReference type="Proteomes" id="UP000827976">
    <property type="component" value="Chromosome 15"/>
</dbReference>
<protein>
    <submittedName>
        <fullName evidence="1">Carboxylesterase protein</fullName>
        <ecNumber evidence="1">3.1.1.1</ecNumber>
    </submittedName>
</protein>